<proteinExistence type="predicted"/>
<name>A0ABD3PYN3_9STRA</name>
<evidence type="ECO:0000313" key="3">
    <source>
        <dbReference type="EMBL" id="KAL3792851.1"/>
    </source>
</evidence>
<feature type="domain" description="SET" evidence="2">
    <location>
        <begin position="207"/>
        <end position="345"/>
    </location>
</feature>
<evidence type="ECO:0000313" key="4">
    <source>
        <dbReference type="Proteomes" id="UP001516023"/>
    </source>
</evidence>
<dbReference type="InterPro" id="IPR001214">
    <property type="entry name" value="SET_dom"/>
</dbReference>
<protein>
    <recommendedName>
        <fullName evidence="2">SET domain-containing protein</fullName>
    </recommendedName>
</protein>
<dbReference type="SUPFAM" id="SSF82199">
    <property type="entry name" value="SET domain"/>
    <property type="match status" value="1"/>
</dbReference>
<dbReference type="PROSITE" id="PS50280">
    <property type="entry name" value="SET"/>
    <property type="match status" value="1"/>
</dbReference>
<keyword evidence="1" id="KW-0732">Signal</keyword>
<dbReference type="Proteomes" id="UP001516023">
    <property type="component" value="Unassembled WGS sequence"/>
</dbReference>
<sequence>MDNKHQSYRPPRLFFYLVSLLLLQLVPPATPKVTTHNDDAYEFKMQEALKYYSENVESIMTSSHETGSAQIETDGETQLEFASAAVDNELRRLHLLQSRLMPLRYAIDAEDEEEEEAQIDYGDVEHEAYIKSMLDPDEWYRYSYWELHAYFSCAAEFIKSKPIPTNERWRDLRDYYHEFVKQDLEDWPLQEGMSPRSYVWTNESYDPPMEPFQSGYKGRGLKAARDIKEGELVFKATNNTIIFTHGHTWRKFLFALYEREGEEEDQLDSETTCDVLVWSWIQRLVPGGPLVIVMDLDNGSLMNEGREDEGWEDPNVKCGKDNWCDFEYYAIKDIKKGEEILCDYREFAMLNAWKNMGL</sequence>
<dbReference type="EMBL" id="JABMIG020000097">
    <property type="protein sequence ID" value="KAL3792851.1"/>
    <property type="molecule type" value="Genomic_DNA"/>
</dbReference>
<dbReference type="AlphaFoldDB" id="A0ABD3PYN3"/>
<organism evidence="3 4">
    <name type="scientific">Cyclotella cryptica</name>
    <dbReference type="NCBI Taxonomy" id="29204"/>
    <lineage>
        <taxon>Eukaryota</taxon>
        <taxon>Sar</taxon>
        <taxon>Stramenopiles</taxon>
        <taxon>Ochrophyta</taxon>
        <taxon>Bacillariophyta</taxon>
        <taxon>Coscinodiscophyceae</taxon>
        <taxon>Thalassiosirophycidae</taxon>
        <taxon>Stephanodiscales</taxon>
        <taxon>Stephanodiscaceae</taxon>
        <taxon>Cyclotella</taxon>
    </lineage>
</organism>
<evidence type="ECO:0000259" key="2">
    <source>
        <dbReference type="PROSITE" id="PS50280"/>
    </source>
</evidence>
<keyword evidence="4" id="KW-1185">Reference proteome</keyword>
<feature type="chain" id="PRO_5044808555" description="SET domain-containing protein" evidence="1">
    <location>
        <begin position="32"/>
        <end position="358"/>
    </location>
</feature>
<evidence type="ECO:0000256" key="1">
    <source>
        <dbReference type="SAM" id="SignalP"/>
    </source>
</evidence>
<comment type="caution">
    <text evidence="3">The sequence shown here is derived from an EMBL/GenBank/DDBJ whole genome shotgun (WGS) entry which is preliminary data.</text>
</comment>
<dbReference type="InterPro" id="IPR046341">
    <property type="entry name" value="SET_dom_sf"/>
</dbReference>
<reference evidence="3 4" key="1">
    <citation type="journal article" date="2020" name="G3 (Bethesda)">
        <title>Improved Reference Genome for Cyclotella cryptica CCMP332, a Model for Cell Wall Morphogenesis, Salinity Adaptation, and Lipid Production in Diatoms (Bacillariophyta).</title>
        <authorList>
            <person name="Roberts W.R."/>
            <person name="Downey K.M."/>
            <person name="Ruck E.C."/>
            <person name="Traller J.C."/>
            <person name="Alverson A.J."/>
        </authorList>
    </citation>
    <scope>NUCLEOTIDE SEQUENCE [LARGE SCALE GENOMIC DNA]</scope>
    <source>
        <strain evidence="3 4">CCMP332</strain>
    </source>
</reference>
<accession>A0ABD3PYN3</accession>
<dbReference type="Pfam" id="PF00856">
    <property type="entry name" value="SET"/>
    <property type="match status" value="1"/>
</dbReference>
<feature type="signal peptide" evidence="1">
    <location>
        <begin position="1"/>
        <end position="31"/>
    </location>
</feature>
<gene>
    <name evidence="3" type="ORF">HJC23_004776</name>
</gene>
<dbReference type="Gene3D" id="2.170.270.10">
    <property type="entry name" value="SET domain"/>
    <property type="match status" value="1"/>
</dbReference>